<dbReference type="InterPro" id="IPR011992">
    <property type="entry name" value="EF-hand-dom_pair"/>
</dbReference>
<feature type="compositionally biased region" description="Polar residues" evidence="3">
    <location>
        <begin position="371"/>
        <end position="380"/>
    </location>
</feature>
<dbReference type="InterPro" id="IPR018247">
    <property type="entry name" value="EF_Hand_1_Ca_BS"/>
</dbReference>
<feature type="region of interest" description="Disordered" evidence="3">
    <location>
        <begin position="224"/>
        <end position="307"/>
    </location>
</feature>
<dbReference type="GO" id="GO:0005509">
    <property type="term" value="F:calcium ion binding"/>
    <property type="evidence" value="ECO:0007669"/>
    <property type="project" value="InterPro"/>
</dbReference>
<dbReference type="PROSITE" id="PS50222">
    <property type="entry name" value="EF_HAND_2"/>
    <property type="match status" value="1"/>
</dbReference>
<dbReference type="EMBL" id="JASDAP010000009">
    <property type="protein sequence ID" value="KAK1897132.1"/>
    <property type="molecule type" value="Genomic_DNA"/>
</dbReference>
<dbReference type="AlphaFoldDB" id="A0AAD9C736"/>
<dbReference type="PROSITE" id="PS50031">
    <property type="entry name" value="EH"/>
    <property type="match status" value="1"/>
</dbReference>
<dbReference type="InterPro" id="IPR000261">
    <property type="entry name" value="EH_dom"/>
</dbReference>
<dbReference type="SMART" id="SM00027">
    <property type="entry name" value="EH"/>
    <property type="match status" value="1"/>
</dbReference>
<keyword evidence="2" id="KW-0106">Calcium</keyword>
<sequence length="526" mass="57591">MDPDPDPVCVGIPLTEQERRLFSGLLSRCQAPPSGPLSSGRVAELFQAAQLPPEALHRVSVCVCVSSGDIITAVLSSPPQVMEVCGAKRLGFFSTRQFFVALKLLAAAQAGLPVHLESLRAGHEVRPPLSFHPERGFRSRAEPAGGAQLQYYTAQFRSLQPDLGVLILGSIAKNFFTKSKLPIPELSHIWELSDVDRDGALSFSEFCTAFHLIVARKNGYPLPETLPPPLQLHTGTPPESAESRTRPPQDLDPPLRTRTRPPQDLDPPLRTRTRPRSFSSTSIEEAMKKSEEPPTPPPRPQKTHSRASSLDLNKLFQQGAPVFIPSNTSRGLQVTPPPLIVFIPSNTSRGLQQGAPGNPPLIVFIPSNTSRGLQTTSRGRQVTMPRPHSVYTLRPPAGGPTTSRGRQTTSRGRQVTMPRPHSVYTLRHQQEAPDHQQGAPDHQQEAPDHQQEAPDHQQGRQTTSRGRQVTMPALIGFTLRPPAGRQTTSRGRQVTMPRPHSVYTLRPPAGAPDHQQEAPDHQQGAP</sequence>
<evidence type="ECO:0000256" key="1">
    <source>
        <dbReference type="ARBA" id="ARBA00022723"/>
    </source>
</evidence>
<organism evidence="6 7">
    <name type="scientific">Dissostichus eleginoides</name>
    <name type="common">Patagonian toothfish</name>
    <name type="synonym">Dissostichus amissus</name>
    <dbReference type="NCBI Taxonomy" id="100907"/>
    <lineage>
        <taxon>Eukaryota</taxon>
        <taxon>Metazoa</taxon>
        <taxon>Chordata</taxon>
        <taxon>Craniata</taxon>
        <taxon>Vertebrata</taxon>
        <taxon>Euteleostomi</taxon>
        <taxon>Actinopterygii</taxon>
        <taxon>Neopterygii</taxon>
        <taxon>Teleostei</taxon>
        <taxon>Neoteleostei</taxon>
        <taxon>Acanthomorphata</taxon>
        <taxon>Eupercaria</taxon>
        <taxon>Perciformes</taxon>
        <taxon>Notothenioidei</taxon>
        <taxon>Nototheniidae</taxon>
        <taxon>Dissostichus</taxon>
    </lineage>
</organism>
<evidence type="ECO:0000259" key="5">
    <source>
        <dbReference type="PROSITE" id="PS50222"/>
    </source>
</evidence>
<dbReference type="Pfam" id="PF12763">
    <property type="entry name" value="EH"/>
    <property type="match status" value="1"/>
</dbReference>
<gene>
    <name evidence="6" type="ORF">KUDE01_016671</name>
</gene>
<dbReference type="SUPFAM" id="SSF47473">
    <property type="entry name" value="EF-hand"/>
    <property type="match status" value="1"/>
</dbReference>
<evidence type="ECO:0000259" key="4">
    <source>
        <dbReference type="PROSITE" id="PS50031"/>
    </source>
</evidence>
<dbReference type="SMART" id="SM00054">
    <property type="entry name" value="EFh"/>
    <property type="match status" value="1"/>
</dbReference>
<feature type="compositionally biased region" description="Basic and acidic residues" evidence="3">
    <location>
        <begin position="241"/>
        <end position="269"/>
    </location>
</feature>
<dbReference type="PROSITE" id="PS00018">
    <property type="entry name" value="EF_HAND_1"/>
    <property type="match status" value="1"/>
</dbReference>
<evidence type="ECO:0000256" key="2">
    <source>
        <dbReference type="ARBA" id="ARBA00022837"/>
    </source>
</evidence>
<keyword evidence="7" id="KW-1185">Reference proteome</keyword>
<dbReference type="Proteomes" id="UP001228049">
    <property type="component" value="Unassembled WGS sequence"/>
</dbReference>
<dbReference type="PANTHER" id="PTHR11216:SF64">
    <property type="entry name" value="RALBP1-ASSOCIATED EPS DOMAIN-CONTAINING PROTEIN 2"/>
    <property type="match status" value="1"/>
</dbReference>
<name>A0AAD9C736_DISEL</name>
<dbReference type="CDD" id="cd00052">
    <property type="entry name" value="EH"/>
    <property type="match status" value="1"/>
</dbReference>
<feature type="compositionally biased region" description="Basic and acidic residues" evidence="3">
    <location>
        <begin position="442"/>
        <end position="458"/>
    </location>
</feature>
<accession>A0AAD9C736</accession>
<feature type="domain" description="EH" evidence="4">
    <location>
        <begin position="148"/>
        <end position="230"/>
    </location>
</feature>
<proteinExistence type="predicted"/>
<protein>
    <submittedName>
        <fullName evidence="6">RalBP1-associated Eps domain containing protein 2</fullName>
    </submittedName>
</protein>
<feature type="domain" description="EF-hand" evidence="5">
    <location>
        <begin position="181"/>
        <end position="216"/>
    </location>
</feature>
<dbReference type="InterPro" id="IPR002048">
    <property type="entry name" value="EF_hand_dom"/>
</dbReference>
<dbReference type="GO" id="GO:0005886">
    <property type="term" value="C:plasma membrane"/>
    <property type="evidence" value="ECO:0007669"/>
    <property type="project" value="TreeGrafter"/>
</dbReference>
<feature type="compositionally biased region" description="Low complexity" evidence="3">
    <location>
        <begin position="459"/>
        <end position="468"/>
    </location>
</feature>
<feature type="region of interest" description="Disordered" evidence="3">
    <location>
        <begin position="371"/>
        <end position="526"/>
    </location>
</feature>
<feature type="non-terminal residue" evidence="6">
    <location>
        <position position="1"/>
    </location>
</feature>
<feature type="compositionally biased region" description="Low complexity" evidence="3">
    <location>
        <begin position="399"/>
        <end position="414"/>
    </location>
</feature>
<dbReference type="GO" id="GO:0006897">
    <property type="term" value="P:endocytosis"/>
    <property type="evidence" value="ECO:0007669"/>
    <property type="project" value="TreeGrafter"/>
</dbReference>
<evidence type="ECO:0000313" key="6">
    <source>
        <dbReference type="EMBL" id="KAK1897132.1"/>
    </source>
</evidence>
<comment type="caution">
    <text evidence="6">The sequence shown here is derived from an EMBL/GenBank/DDBJ whole genome shotgun (WGS) entry which is preliminary data.</text>
</comment>
<dbReference type="PANTHER" id="PTHR11216">
    <property type="entry name" value="EH DOMAIN"/>
    <property type="match status" value="1"/>
</dbReference>
<dbReference type="Gene3D" id="1.10.238.10">
    <property type="entry name" value="EF-hand"/>
    <property type="match status" value="2"/>
</dbReference>
<reference evidence="6" key="1">
    <citation type="submission" date="2023-04" db="EMBL/GenBank/DDBJ databases">
        <title>Chromosome-level genome of Chaenocephalus aceratus.</title>
        <authorList>
            <person name="Park H."/>
        </authorList>
    </citation>
    <scope>NUCLEOTIDE SEQUENCE</scope>
    <source>
        <strain evidence="6">DE</strain>
        <tissue evidence="6">Muscle</tissue>
    </source>
</reference>
<keyword evidence="1" id="KW-0479">Metal-binding</keyword>
<evidence type="ECO:0000313" key="7">
    <source>
        <dbReference type="Proteomes" id="UP001228049"/>
    </source>
</evidence>
<dbReference type="GO" id="GO:0016197">
    <property type="term" value="P:endosomal transport"/>
    <property type="evidence" value="ECO:0007669"/>
    <property type="project" value="TreeGrafter"/>
</dbReference>
<dbReference type="GO" id="GO:0005737">
    <property type="term" value="C:cytoplasm"/>
    <property type="evidence" value="ECO:0007669"/>
    <property type="project" value="TreeGrafter"/>
</dbReference>
<evidence type="ECO:0000256" key="3">
    <source>
        <dbReference type="SAM" id="MobiDB-lite"/>
    </source>
</evidence>